<protein>
    <submittedName>
        <fullName evidence="7">O-antigen translocase</fullName>
    </submittedName>
</protein>
<evidence type="ECO:0000313" key="7">
    <source>
        <dbReference type="EMBL" id="NRD24574.1"/>
    </source>
</evidence>
<feature type="transmembrane region" description="Helical" evidence="6">
    <location>
        <begin position="228"/>
        <end position="249"/>
    </location>
</feature>
<organism evidence="7 8">
    <name type="scientific">Winogradskyella litoriviva</name>
    <dbReference type="NCBI Taxonomy" id="1220182"/>
    <lineage>
        <taxon>Bacteria</taxon>
        <taxon>Pseudomonadati</taxon>
        <taxon>Bacteroidota</taxon>
        <taxon>Flavobacteriia</taxon>
        <taxon>Flavobacteriales</taxon>
        <taxon>Flavobacteriaceae</taxon>
        <taxon>Winogradskyella</taxon>
    </lineage>
</organism>
<feature type="transmembrane region" description="Helical" evidence="6">
    <location>
        <begin position="28"/>
        <end position="50"/>
    </location>
</feature>
<gene>
    <name evidence="7" type="ORF">HNV10_15070</name>
</gene>
<keyword evidence="2" id="KW-1003">Cell membrane</keyword>
<keyword evidence="5 6" id="KW-0472">Membrane</keyword>
<evidence type="ECO:0000256" key="6">
    <source>
        <dbReference type="SAM" id="Phobius"/>
    </source>
</evidence>
<feature type="transmembrane region" description="Helical" evidence="6">
    <location>
        <begin position="158"/>
        <end position="179"/>
    </location>
</feature>
<evidence type="ECO:0000256" key="4">
    <source>
        <dbReference type="ARBA" id="ARBA00022989"/>
    </source>
</evidence>
<feature type="transmembrane region" description="Helical" evidence="6">
    <location>
        <begin position="93"/>
        <end position="112"/>
    </location>
</feature>
<keyword evidence="3 6" id="KW-0812">Transmembrane</keyword>
<keyword evidence="4 6" id="KW-1133">Transmembrane helix</keyword>
<comment type="subcellular location">
    <subcellularLocation>
        <location evidence="1">Cell membrane</location>
        <topology evidence="1">Multi-pass membrane protein</topology>
    </subcellularLocation>
</comment>
<reference evidence="7 8" key="1">
    <citation type="journal article" date="2015" name="Int. J. Syst. Evol. Microbiol.">
        <title>Winogradskyella litoriviva sp. nov., isolated from coastal seawater.</title>
        <authorList>
            <person name="Nedashkovskaya O.I."/>
            <person name="Kukhlevskiy A.D."/>
            <person name="Zhukova N.V."/>
            <person name="Kim S.J."/>
            <person name="Rhee S.K."/>
            <person name="Mikhailov V.V."/>
        </authorList>
    </citation>
    <scope>NUCLEOTIDE SEQUENCE [LARGE SCALE GENOMIC DNA]</scope>
    <source>
        <strain evidence="7 8">KMM6491</strain>
    </source>
</reference>
<accession>A0ABX2EA20</accession>
<keyword evidence="8" id="KW-1185">Reference proteome</keyword>
<dbReference type="PANTHER" id="PTHR30250">
    <property type="entry name" value="PST FAMILY PREDICTED COLANIC ACID TRANSPORTER"/>
    <property type="match status" value="1"/>
</dbReference>
<dbReference type="CDD" id="cd13125">
    <property type="entry name" value="MATE_like_10"/>
    <property type="match status" value="1"/>
</dbReference>
<feature type="transmembrane region" description="Helical" evidence="6">
    <location>
        <begin position="345"/>
        <end position="367"/>
    </location>
</feature>
<dbReference type="InterPro" id="IPR044550">
    <property type="entry name" value="WzxE"/>
</dbReference>
<name>A0ABX2EA20_9FLAO</name>
<evidence type="ECO:0000256" key="3">
    <source>
        <dbReference type="ARBA" id="ARBA00022692"/>
    </source>
</evidence>
<feature type="transmembrane region" description="Helical" evidence="6">
    <location>
        <begin position="304"/>
        <end position="325"/>
    </location>
</feature>
<evidence type="ECO:0000313" key="8">
    <source>
        <dbReference type="Proteomes" id="UP000805085"/>
    </source>
</evidence>
<feature type="transmembrane region" description="Helical" evidence="6">
    <location>
        <begin position="274"/>
        <end position="292"/>
    </location>
</feature>
<evidence type="ECO:0000256" key="1">
    <source>
        <dbReference type="ARBA" id="ARBA00004651"/>
    </source>
</evidence>
<dbReference type="PANTHER" id="PTHR30250:SF30">
    <property type="entry name" value="LIPID III FLIPPASE"/>
    <property type="match status" value="1"/>
</dbReference>
<dbReference type="RefSeq" id="WP_173302225.1">
    <property type="nucleotide sequence ID" value="NZ_JABRWQ010000007.1"/>
</dbReference>
<feature type="transmembrane region" description="Helical" evidence="6">
    <location>
        <begin position="405"/>
        <end position="428"/>
    </location>
</feature>
<evidence type="ECO:0000256" key="2">
    <source>
        <dbReference type="ARBA" id="ARBA00022475"/>
    </source>
</evidence>
<sequence>MKRFFNYINKEVLVQSAGLNSANIGLKIISGIIISKFIALFIGPYGMALIGNLRNFLSVIQSLAISGLYKGVVKHINEVKNDVLELSKTLSTVFYFGFFSSMFLAILCYYNAEFINDILFSSTYNYTYIIETLAIVLPFYSLNMFVFSIMNGFSKHKYLLIINILGQVLGLLVTLVLIYQENINGALMAIVITPALSLLITLVGIVFRRSLIGSIKISEISLSILQNLSPYMVMALVSAIAIPIVMIIIRNHLISEIGIKGAGYWTAITRVSDYYLMFINSLMALYILPRFAEINSKNEFKKEVINFYKTVMPVFLVLLFIIYISRSLLVKLLFSEDFQPVESLFGFQILGDIMRVLAMVIVYQFLAKKMFGHFLILEIFLFIIMYFSSIYFIDSFGLKGAVMGHFFSYLLYFAIILLTFNSSLFGILNDDGLDETYN</sequence>
<comment type="caution">
    <text evidence="7">The sequence shown here is derived from an EMBL/GenBank/DDBJ whole genome shotgun (WGS) entry which is preliminary data.</text>
</comment>
<evidence type="ECO:0000256" key="5">
    <source>
        <dbReference type="ARBA" id="ARBA00023136"/>
    </source>
</evidence>
<feature type="transmembrane region" description="Helical" evidence="6">
    <location>
        <begin position="374"/>
        <end position="393"/>
    </location>
</feature>
<dbReference type="Proteomes" id="UP000805085">
    <property type="component" value="Unassembled WGS sequence"/>
</dbReference>
<feature type="transmembrane region" description="Helical" evidence="6">
    <location>
        <begin position="185"/>
        <end position="207"/>
    </location>
</feature>
<dbReference type="EMBL" id="JABRWQ010000007">
    <property type="protein sequence ID" value="NRD24574.1"/>
    <property type="molecule type" value="Genomic_DNA"/>
</dbReference>
<feature type="transmembrane region" description="Helical" evidence="6">
    <location>
        <begin position="124"/>
        <end position="146"/>
    </location>
</feature>
<dbReference type="InterPro" id="IPR050833">
    <property type="entry name" value="Poly_Biosynth_Transport"/>
</dbReference>
<proteinExistence type="predicted"/>
<feature type="transmembrane region" description="Helical" evidence="6">
    <location>
        <begin position="56"/>
        <end position="73"/>
    </location>
</feature>